<protein>
    <submittedName>
        <fullName evidence="2">Sulfite exporter TauE/SafE family protein</fullName>
    </submittedName>
</protein>
<organism evidence="2 3">
    <name type="scientific">Nonomuraea longispora</name>
    <dbReference type="NCBI Taxonomy" id="1848320"/>
    <lineage>
        <taxon>Bacteria</taxon>
        <taxon>Bacillati</taxon>
        <taxon>Actinomycetota</taxon>
        <taxon>Actinomycetes</taxon>
        <taxon>Streptosporangiales</taxon>
        <taxon>Streptosporangiaceae</taxon>
        <taxon>Nonomuraea</taxon>
    </lineage>
</organism>
<sequence length="80" mass="7930">MTTLVAGVALIATLAAFAQALSGFGFALVAVPLVTLLTGPQTAVTVVTALGCLLALAMGVQERRHVVGRTVVLVTGAGLV</sequence>
<dbReference type="Proteomes" id="UP000295157">
    <property type="component" value="Unassembled WGS sequence"/>
</dbReference>
<name>A0A4R4MRJ3_9ACTN</name>
<reference evidence="2 3" key="1">
    <citation type="submission" date="2019-02" db="EMBL/GenBank/DDBJ databases">
        <title>Draft genome sequences of novel Actinobacteria.</title>
        <authorList>
            <person name="Sahin N."/>
            <person name="Ay H."/>
            <person name="Saygin H."/>
        </authorList>
    </citation>
    <scope>NUCLEOTIDE SEQUENCE [LARGE SCALE GENOMIC DNA]</scope>
    <source>
        <strain evidence="2 3">KC201</strain>
    </source>
</reference>
<keyword evidence="1" id="KW-0472">Membrane</keyword>
<dbReference type="AlphaFoldDB" id="A0A4R4MRJ3"/>
<accession>A0A4R4MRJ3</accession>
<evidence type="ECO:0000313" key="2">
    <source>
        <dbReference type="EMBL" id="TDB98724.1"/>
    </source>
</evidence>
<proteinExistence type="predicted"/>
<gene>
    <name evidence="2" type="ORF">E1267_38455</name>
</gene>
<dbReference type="EMBL" id="SMJZ01000238">
    <property type="protein sequence ID" value="TDB98724.1"/>
    <property type="molecule type" value="Genomic_DNA"/>
</dbReference>
<keyword evidence="1" id="KW-0812">Transmembrane</keyword>
<evidence type="ECO:0000313" key="3">
    <source>
        <dbReference type="Proteomes" id="UP000295157"/>
    </source>
</evidence>
<feature type="non-terminal residue" evidence="2">
    <location>
        <position position="80"/>
    </location>
</feature>
<keyword evidence="3" id="KW-1185">Reference proteome</keyword>
<feature type="transmembrane region" description="Helical" evidence="1">
    <location>
        <begin position="42"/>
        <end position="60"/>
    </location>
</feature>
<evidence type="ECO:0000256" key="1">
    <source>
        <dbReference type="SAM" id="Phobius"/>
    </source>
</evidence>
<comment type="caution">
    <text evidence="2">The sequence shown here is derived from an EMBL/GenBank/DDBJ whole genome shotgun (WGS) entry which is preliminary data.</text>
</comment>
<keyword evidence="1" id="KW-1133">Transmembrane helix</keyword>